<evidence type="ECO:0000313" key="4">
    <source>
        <dbReference type="Proteomes" id="UP000321773"/>
    </source>
</evidence>
<protein>
    <submittedName>
        <fullName evidence="2">Uncharacterized protein</fullName>
    </submittedName>
</protein>
<organism evidence="2 3">
    <name type="scientific">Halolactibacillus miurensis</name>
    <dbReference type="NCBI Taxonomy" id="306541"/>
    <lineage>
        <taxon>Bacteria</taxon>
        <taxon>Bacillati</taxon>
        <taxon>Bacillota</taxon>
        <taxon>Bacilli</taxon>
        <taxon>Bacillales</taxon>
        <taxon>Bacillaceae</taxon>
        <taxon>Halolactibacillus</taxon>
    </lineage>
</organism>
<reference evidence="2 3" key="1">
    <citation type="submission" date="2016-10" db="EMBL/GenBank/DDBJ databases">
        <authorList>
            <person name="de Groot N.N."/>
        </authorList>
    </citation>
    <scope>NUCLEOTIDE SEQUENCE [LARGE SCALE GENOMIC DNA]</scope>
    <source>
        <strain evidence="2 3">DSM 17074</strain>
    </source>
</reference>
<dbReference type="STRING" id="306541.SAMN05421668_13025"/>
<sequence length="75" mass="8513">MIEISSPTQQDRIIDLLTAIDTGDVTFTFKEKKGISLYFDTTTDDLEQAAKIAKRAIKAEPWGSILYFRSVPHHQ</sequence>
<name>A0A1I6UPH5_9BACI</name>
<evidence type="ECO:0000313" key="1">
    <source>
        <dbReference type="EMBL" id="GEM05385.1"/>
    </source>
</evidence>
<reference evidence="1 4" key="2">
    <citation type="submission" date="2019-07" db="EMBL/GenBank/DDBJ databases">
        <title>Whole genome shotgun sequence of Halolactibacillus miurensis NBRC 100873.</title>
        <authorList>
            <person name="Hosoyama A."/>
            <person name="Uohara A."/>
            <person name="Ohji S."/>
            <person name="Ichikawa N."/>
        </authorList>
    </citation>
    <scope>NUCLEOTIDE SEQUENCE [LARGE SCALE GENOMIC DNA]</scope>
    <source>
        <strain evidence="1 4">NBRC 100873</strain>
    </source>
</reference>
<keyword evidence="4" id="KW-1185">Reference proteome</keyword>
<evidence type="ECO:0000313" key="3">
    <source>
        <dbReference type="Proteomes" id="UP000199139"/>
    </source>
</evidence>
<gene>
    <name evidence="1" type="ORF">HMI01_23730</name>
    <name evidence="2" type="ORF">SAMN05421668_13025</name>
</gene>
<proteinExistence type="predicted"/>
<dbReference type="OrthoDB" id="2881498at2"/>
<accession>A0A1I6UPH5</accession>
<evidence type="ECO:0000313" key="2">
    <source>
        <dbReference type="EMBL" id="SFT03372.1"/>
    </source>
</evidence>
<dbReference type="AlphaFoldDB" id="A0A1I6UPH5"/>
<dbReference type="EMBL" id="FPAI01000030">
    <property type="protein sequence ID" value="SFT03372.1"/>
    <property type="molecule type" value="Genomic_DNA"/>
</dbReference>
<dbReference type="EMBL" id="BJWJ01000032">
    <property type="protein sequence ID" value="GEM05385.1"/>
    <property type="molecule type" value="Genomic_DNA"/>
</dbReference>
<dbReference type="RefSeq" id="WP_062319771.1">
    <property type="nucleotide sequence ID" value="NZ_BJWJ01000032.1"/>
</dbReference>
<dbReference type="Proteomes" id="UP000199139">
    <property type="component" value="Unassembled WGS sequence"/>
</dbReference>
<dbReference type="Proteomes" id="UP000321773">
    <property type="component" value="Unassembled WGS sequence"/>
</dbReference>